<evidence type="ECO:0000256" key="5">
    <source>
        <dbReference type="ARBA" id="ARBA00023136"/>
    </source>
</evidence>
<dbReference type="Gene3D" id="2.40.30.170">
    <property type="match status" value="1"/>
</dbReference>
<dbReference type="Proteomes" id="UP000629098">
    <property type="component" value="Unassembled WGS sequence"/>
</dbReference>
<dbReference type="Gene3D" id="1.10.287.470">
    <property type="entry name" value="Helix hairpin bin"/>
    <property type="match status" value="1"/>
</dbReference>
<dbReference type="AlphaFoldDB" id="A0A8J6XI71"/>
<keyword evidence="5" id="KW-0472">Membrane</keyword>
<feature type="domain" description="Multidrug resistance protein MdtA-like alpha-helical hairpin" evidence="7">
    <location>
        <begin position="131"/>
        <end position="198"/>
    </location>
</feature>
<feature type="coiled-coil region" evidence="6">
    <location>
        <begin position="154"/>
        <end position="216"/>
    </location>
</feature>
<keyword evidence="11" id="KW-1185">Reference proteome</keyword>
<comment type="similarity">
    <text evidence="2">Belongs to the membrane fusion protein (MFP) (TC 8.A.1) family.</text>
</comment>
<evidence type="ECO:0000313" key="11">
    <source>
        <dbReference type="Proteomes" id="UP000629098"/>
    </source>
</evidence>
<dbReference type="SUPFAM" id="SSF111369">
    <property type="entry name" value="HlyD-like secretion proteins"/>
    <property type="match status" value="1"/>
</dbReference>
<dbReference type="NCBIfam" id="TIGR01730">
    <property type="entry name" value="RND_mfp"/>
    <property type="match status" value="1"/>
</dbReference>
<evidence type="ECO:0000259" key="8">
    <source>
        <dbReference type="Pfam" id="PF25917"/>
    </source>
</evidence>
<evidence type="ECO:0000256" key="4">
    <source>
        <dbReference type="ARBA" id="ARBA00022519"/>
    </source>
</evidence>
<feature type="domain" description="Multidrug resistance protein MdtA-like barrel-sandwich hybrid" evidence="8">
    <location>
        <begin position="69"/>
        <end position="251"/>
    </location>
</feature>
<evidence type="ECO:0000256" key="2">
    <source>
        <dbReference type="ARBA" id="ARBA00009477"/>
    </source>
</evidence>
<evidence type="ECO:0000256" key="3">
    <source>
        <dbReference type="ARBA" id="ARBA00022475"/>
    </source>
</evidence>
<evidence type="ECO:0000259" key="9">
    <source>
        <dbReference type="Pfam" id="PF25944"/>
    </source>
</evidence>
<dbReference type="Pfam" id="PF25944">
    <property type="entry name" value="Beta-barrel_RND"/>
    <property type="match status" value="1"/>
</dbReference>
<keyword evidence="3" id="KW-1003">Cell membrane</keyword>
<dbReference type="InterPro" id="IPR058625">
    <property type="entry name" value="MdtA-like_BSH"/>
</dbReference>
<comment type="subcellular location">
    <subcellularLocation>
        <location evidence="1">Cell membrane</location>
    </subcellularLocation>
</comment>
<dbReference type="Gene3D" id="2.40.420.20">
    <property type="match status" value="1"/>
</dbReference>
<dbReference type="Pfam" id="PF25876">
    <property type="entry name" value="HH_MFP_RND"/>
    <property type="match status" value="1"/>
</dbReference>
<dbReference type="GO" id="GO:0015562">
    <property type="term" value="F:efflux transmembrane transporter activity"/>
    <property type="evidence" value="ECO:0007669"/>
    <property type="project" value="TreeGrafter"/>
</dbReference>
<dbReference type="Pfam" id="PF25917">
    <property type="entry name" value="BSH_RND"/>
    <property type="match status" value="1"/>
</dbReference>
<dbReference type="InterPro" id="IPR006143">
    <property type="entry name" value="RND_pump_MFP"/>
</dbReference>
<protein>
    <submittedName>
        <fullName evidence="10">Efflux RND transporter periplasmic adaptor subunit</fullName>
    </submittedName>
</protein>
<evidence type="ECO:0000256" key="6">
    <source>
        <dbReference type="SAM" id="Coils"/>
    </source>
</evidence>
<dbReference type="InterPro" id="IPR058624">
    <property type="entry name" value="MdtA-like_HH"/>
</dbReference>
<dbReference type="PANTHER" id="PTHR30469:SF39">
    <property type="entry name" value="SLL0180 PROTEIN"/>
    <property type="match status" value="1"/>
</dbReference>
<comment type="caution">
    <text evidence="10">The sequence shown here is derived from an EMBL/GenBank/DDBJ whole genome shotgun (WGS) entry which is preliminary data.</text>
</comment>
<reference evidence="10" key="1">
    <citation type="submission" date="2020-09" db="EMBL/GenBank/DDBJ databases">
        <title>Iningainema tapete sp. nov. (Scytonemataceae, Cyanobacteria) from greenhouses in central Florida (USA) produces two types of nodularin with biosynthetic potential for microcystin-LR and anabaenopeptins.</title>
        <authorList>
            <person name="Berthold D.E."/>
            <person name="Lefler F.W."/>
            <person name="Huang I.-S."/>
            <person name="Abdulla H."/>
            <person name="Zimba P.V."/>
            <person name="Laughinghouse H.D. IV."/>
        </authorList>
    </citation>
    <scope>NUCLEOTIDE SEQUENCE</scope>
    <source>
        <strain evidence="10">BLCCT55</strain>
    </source>
</reference>
<dbReference type="PANTHER" id="PTHR30469">
    <property type="entry name" value="MULTIDRUG RESISTANCE PROTEIN MDTA"/>
    <property type="match status" value="1"/>
</dbReference>
<evidence type="ECO:0000256" key="1">
    <source>
        <dbReference type="ARBA" id="ARBA00004236"/>
    </source>
</evidence>
<keyword evidence="6" id="KW-0175">Coiled coil</keyword>
<dbReference type="Gene3D" id="2.40.50.100">
    <property type="match status" value="2"/>
</dbReference>
<feature type="domain" description="Multidrug resistance protein MdtA-like beta-barrel" evidence="9">
    <location>
        <begin position="269"/>
        <end position="329"/>
    </location>
</feature>
<evidence type="ECO:0000259" key="7">
    <source>
        <dbReference type="Pfam" id="PF25876"/>
    </source>
</evidence>
<dbReference type="GO" id="GO:1990281">
    <property type="term" value="C:efflux pump complex"/>
    <property type="evidence" value="ECO:0007669"/>
    <property type="project" value="TreeGrafter"/>
</dbReference>
<name>A0A8J6XI71_9CYAN</name>
<dbReference type="EMBL" id="JACXAE010000050">
    <property type="protein sequence ID" value="MBD2773202.1"/>
    <property type="molecule type" value="Genomic_DNA"/>
</dbReference>
<evidence type="ECO:0000313" key="10">
    <source>
        <dbReference type="EMBL" id="MBD2773202.1"/>
    </source>
</evidence>
<dbReference type="InterPro" id="IPR058626">
    <property type="entry name" value="MdtA-like_b-barrel"/>
</dbReference>
<proteinExistence type="inferred from homology"/>
<dbReference type="RefSeq" id="WP_190828693.1">
    <property type="nucleotide sequence ID" value="NZ_CAWPPI010000050.1"/>
</dbReference>
<sequence length="410" mass="44210">MSKAGFLFTQNKVIYAALIASILTSACGQGKPTAKASVPKPIPVKLQLLESSKVSEVSEFVGRLEAQQRVSLQPQIQGRIEAIPVSSGDRVKQGTPIVRLRPDSTQPELNSAIARVNSAKSAYGTAQAEVRVAESQRIRDAANVELQTVQFRRAQQLVSQGAQAKQELDIAQNNLKTATATLRASQDRVDSARASLNQALANIRQAEADAATARVSFQYKQVLAPITGEVGDFPVKVGDYVNTGQTLTTVTQNDNLFLRISIPTNRTAQLRRGLPVELVDPNTKKRLSTGSINFISPEVDTGSQAVLVKARFPNQNGSLREGQFVRARVIWSERPGVLLPTVAVSNVGAQSFVYVAQSSGAKQTVRQQPVKLGAIQGQTYQVLEGVQVGDRIAVTQILNLRNGTPIQPES</sequence>
<keyword evidence="4" id="KW-0997">Cell inner membrane</keyword>
<accession>A0A8J6XI71</accession>
<dbReference type="PROSITE" id="PS51257">
    <property type="entry name" value="PROKAR_LIPOPROTEIN"/>
    <property type="match status" value="1"/>
</dbReference>
<gene>
    <name evidence="10" type="ORF">ICL16_14275</name>
</gene>
<organism evidence="10 11">
    <name type="scientific">Iningainema tapete BLCC-T55</name>
    <dbReference type="NCBI Taxonomy" id="2748662"/>
    <lineage>
        <taxon>Bacteria</taxon>
        <taxon>Bacillati</taxon>
        <taxon>Cyanobacteriota</taxon>
        <taxon>Cyanophyceae</taxon>
        <taxon>Nostocales</taxon>
        <taxon>Scytonemataceae</taxon>
        <taxon>Iningainema tapete</taxon>
    </lineage>
</organism>